<organism evidence="4 5">
    <name type="scientific">Kribbella sancticallisti</name>
    <dbReference type="NCBI Taxonomy" id="460087"/>
    <lineage>
        <taxon>Bacteria</taxon>
        <taxon>Bacillati</taxon>
        <taxon>Actinomycetota</taxon>
        <taxon>Actinomycetes</taxon>
        <taxon>Propionibacteriales</taxon>
        <taxon>Kribbellaceae</taxon>
        <taxon>Kribbella</taxon>
    </lineage>
</organism>
<dbReference type="InterPro" id="IPR005561">
    <property type="entry name" value="ANTAR"/>
</dbReference>
<name>A0ABN2DUE0_9ACTN</name>
<dbReference type="InterPro" id="IPR036388">
    <property type="entry name" value="WH-like_DNA-bd_sf"/>
</dbReference>
<sequence>MTGHDTTGAGLPERAVRELAAATATLVADHDVIGSITSLLHGCADSVEAAAAGIIVTAPGRGLEFLAGTDHRAEHLELYQVQVDEGPGVDCVAGRRPVTVVGLAQVAARWPSLLDAFLAAGFDGVHAAPMAWRGQMLGAVNLFFDSKEPRGETALVAQAFADIASLVILRNSPLAAADIAARTQAALADRVIIERAKGVIAYIEDLSMDAAFDRLVMMARERRHPLTAVAASVVDQAAGESSPR</sequence>
<keyword evidence="5" id="KW-1185">Reference proteome</keyword>
<keyword evidence="1" id="KW-0805">Transcription regulation</keyword>
<reference evidence="4 5" key="1">
    <citation type="journal article" date="2019" name="Int. J. Syst. Evol. Microbiol.">
        <title>The Global Catalogue of Microorganisms (GCM) 10K type strain sequencing project: providing services to taxonomists for standard genome sequencing and annotation.</title>
        <authorList>
            <consortium name="The Broad Institute Genomics Platform"/>
            <consortium name="The Broad Institute Genome Sequencing Center for Infectious Disease"/>
            <person name="Wu L."/>
            <person name="Ma J."/>
        </authorList>
    </citation>
    <scope>NUCLEOTIDE SEQUENCE [LARGE SCALE GENOMIC DNA]</scope>
    <source>
        <strain evidence="4 5">JCM 14969</strain>
    </source>
</reference>
<dbReference type="PROSITE" id="PS50921">
    <property type="entry name" value="ANTAR"/>
    <property type="match status" value="1"/>
</dbReference>
<gene>
    <name evidence="4" type="ORF">GCM10009789_42020</name>
</gene>
<dbReference type="SUPFAM" id="SSF55781">
    <property type="entry name" value="GAF domain-like"/>
    <property type="match status" value="1"/>
</dbReference>
<dbReference type="EMBL" id="BAAAOS010000027">
    <property type="protein sequence ID" value="GAA1583870.1"/>
    <property type="molecule type" value="Genomic_DNA"/>
</dbReference>
<evidence type="ECO:0000313" key="5">
    <source>
        <dbReference type="Proteomes" id="UP001500393"/>
    </source>
</evidence>
<dbReference type="InterPro" id="IPR012074">
    <property type="entry name" value="GAF_ANTAR"/>
</dbReference>
<protein>
    <submittedName>
        <fullName evidence="4">GAF and ANTAR domain-containing protein</fullName>
    </submittedName>
</protein>
<accession>A0ABN2DUE0</accession>
<dbReference type="Pfam" id="PF03861">
    <property type="entry name" value="ANTAR"/>
    <property type="match status" value="1"/>
</dbReference>
<dbReference type="Gene3D" id="3.30.450.40">
    <property type="match status" value="1"/>
</dbReference>
<comment type="caution">
    <text evidence="4">The sequence shown here is derived from an EMBL/GenBank/DDBJ whole genome shotgun (WGS) entry which is preliminary data.</text>
</comment>
<dbReference type="Gene3D" id="1.10.10.10">
    <property type="entry name" value="Winged helix-like DNA-binding domain superfamily/Winged helix DNA-binding domain"/>
    <property type="match status" value="1"/>
</dbReference>
<evidence type="ECO:0000256" key="2">
    <source>
        <dbReference type="ARBA" id="ARBA00023163"/>
    </source>
</evidence>
<dbReference type="Proteomes" id="UP001500393">
    <property type="component" value="Unassembled WGS sequence"/>
</dbReference>
<evidence type="ECO:0000313" key="4">
    <source>
        <dbReference type="EMBL" id="GAA1583870.1"/>
    </source>
</evidence>
<dbReference type="InterPro" id="IPR029016">
    <property type="entry name" value="GAF-like_dom_sf"/>
</dbReference>
<keyword evidence="2" id="KW-0804">Transcription</keyword>
<feature type="domain" description="ANTAR" evidence="3">
    <location>
        <begin position="173"/>
        <end position="234"/>
    </location>
</feature>
<evidence type="ECO:0000256" key="1">
    <source>
        <dbReference type="ARBA" id="ARBA00023015"/>
    </source>
</evidence>
<dbReference type="RefSeq" id="WP_344216378.1">
    <property type="nucleotide sequence ID" value="NZ_BAAAOS010000027.1"/>
</dbReference>
<evidence type="ECO:0000259" key="3">
    <source>
        <dbReference type="PROSITE" id="PS50921"/>
    </source>
</evidence>
<proteinExistence type="predicted"/>
<dbReference type="SMART" id="SM01012">
    <property type="entry name" value="ANTAR"/>
    <property type="match status" value="1"/>
</dbReference>
<dbReference type="PIRSF" id="PIRSF036625">
    <property type="entry name" value="GAF_ANTAR"/>
    <property type="match status" value="1"/>
</dbReference>